<dbReference type="RefSeq" id="WP_145851829.1">
    <property type="nucleotide sequence ID" value="NZ_RPFW01000001.1"/>
</dbReference>
<keyword evidence="1" id="KW-0472">Membrane</keyword>
<organism evidence="2 3">
    <name type="scientific">Trebonia kvetii</name>
    <dbReference type="NCBI Taxonomy" id="2480626"/>
    <lineage>
        <taxon>Bacteria</taxon>
        <taxon>Bacillati</taxon>
        <taxon>Actinomycetota</taxon>
        <taxon>Actinomycetes</taxon>
        <taxon>Streptosporangiales</taxon>
        <taxon>Treboniaceae</taxon>
        <taxon>Trebonia</taxon>
    </lineage>
</organism>
<sequence length="87" mass="9063">MAEQATVGIVEGTGTTGAVAHSAGHMPHNSGRPISWVGTTVVIVGFIIGGIAFVPGPNWIVFWVGTAIAIVGCLILLFSKAMHTDWY</sequence>
<evidence type="ECO:0000313" key="2">
    <source>
        <dbReference type="EMBL" id="TVZ07074.1"/>
    </source>
</evidence>
<keyword evidence="3" id="KW-1185">Reference proteome</keyword>
<proteinExistence type="predicted"/>
<accession>A0A6P2C6P1</accession>
<feature type="transmembrane region" description="Helical" evidence="1">
    <location>
        <begin position="34"/>
        <end position="54"/>
    </location>
</feature>
<gene>
    <name evidence="2" type="ORF">EAS64_07065</name>
</gene>
<name>A0A6P2C6P1_9ACTN</name>
<protein>
    <submittedName>
        <fullName evidence="2">Uncharacterized protein</fullName>
    </submittedName>
</protein>
<dbReference type="Proteomes" id="UP000460272">
    <property type="component" value="Unassembled WGS sequence"/>
</dbReference>
<dbReference type="NCBIfam" id="NF041681">
    <property type="entry name" value="HGxxPAAW"/>
    <property type="match status" value="1"/>
</dbReference>
<comment type="caution">
    <text evidence="2">The sequence shown here is derived from an EMBL/GenBank/DDBJ whole genome shotgun (WGS) entry which is preliminary data.</text>
</comment>
<feature type="transmembrane region" description="Helical" evidence="1">
    <location>
        <begin position="60"/>
        <end position="78"/>
    </location>
</feature>
<dbReference type="AlphaFoldDB" id="A0A6P2C6P1"/>
<reference evidence="2 3" key="1">
    <citation type="submission" date="2018-11" db="EMBL/GenBank/DDBJ databases">
        <title>Trebonia kvetii gen.nov., sp.nov., a novel acidophilic actinobacterium, and proposal of the new actinobacterial family Treboniaceae fam. nov.</title>
        <authorList>
            <person name="Rapoport D."/>
            <person name="Sagova-Mareckova M."/>
            <person name="Sedlacek I."/>
            <person name="Provaznik J."/>
            <person name="Kralova S."/>
            <person name="Pavlinic D."/>
            <person name="Benes V."/>
            <person name="Kopecky J."/>
        </authorList>
    </citation>
    <scope>NUCLEOTIDE SEQUENCE [LARGE SCALE GENOMIC DNA]</scope>
    <source>
        <strain evidence="2 3">15Tr583</strain>
    </source>
</reference>
<dbReference type="EMBL" id="RPFW01000001">
    <property type="protein sequence ID" value="TVZ07074.1"/>
    <property type="molecule type" value="Genomic_DNA"/>
</dbReference>
<keyword evidence="1" id="KW-0812">Transmembrane</keyword>
<evidence type="ECO:0000313" key="3">
    <source>
        <dbReference type="Proteomes" id="UP000460272"/>
    </source>
</evidence>
<keyword evidence="1" id="KW-1133">Transmembrane helix</keyword>
<evidence type="ECO:0000256" key="1">
    <source>
        <dbReference type="SAM" id="Phobius"/>
    </source>
</evidence>